<evidence type="ECO:0000256" key="1">
    <source>
        <dbReference type="SAM" id="MobiDB-lite"/>
    </source>
</evidence>
<dbReference type="AlphaFoldDB" id="A0A6J4PGE6"/>
<feature type="non-terminal residue" evidence="2">
    <location>
        <position position="1"/>
    </location>
</feature>
<name>A0A6J4PGE6_9ACTN</name>
<gene>
    <name evidence="2" type="ORF">AVDCRST_MAG55-1432</name>
</gene>
<organism evidence="2">
    <name type="scientific">uncultured Rubrobacteraceae bacterium</name>
    <dbReference type="NCBI Taxonomy" id="349277"/>
    <lineage>
        <taxon>Bacteria</taxon>
        <taxon>Bacillati</taxon>
        <taxon>Actinomycetota</taxon>
        <taxon>Rubrobacteria</taxon>
        <taxon>Rubrobacterales</taxon>
        <taxon>Rubrobacteraceae</taxon>
        <taxon>environmental samples</taxon>
    </lineage>
</organism>
<proteinExistence type="predicted"/>
<feature type="non-terminal residue" evidence="2">
    <location>
        <position position="54"/>
    </location>
</feature>
<reference evidence="2" key="1">
    <citation type="submission" date="2020-02" db="EMBL/GenBank/DDBJ databases">
        <authorList>
            <person name="Meier V. D."/>
        </authorList>
    </citation>
    <scope>NUCLEOTIDE SEQUENCE</scope>
    <source>
        <strain evidence="2">AVDCRST_MAG55</strain>
    </source>
</reference>
<protein>
    <submittedName>
        <fullName evidence="2">Uncharacterized protein</fullName>
    </submittedName>
</protein>
<dbReference type="EMBL" id="CADCUZ010000060">
    <property type="protein sequence ID" value="CAA9412847.1"/>
    <property type="molecule type" value="Genomic_DNA"/>
</dbReference>
<feature type="region of interest" description="Disordered" evidence="1">
    <location>
        <begin position="1"/>
        <end position="54"/>
    </location>
</feature>
<sequence>GRGAGLRRGRGTHVRGRRRTGRPRRPRARADRDSAAGGAEFPHSGEGWQVHPGL</sequence>
<accession>A0A6J4PGE6</accession>
<feature type="compositionally biased region" description="Basic residues" evidence="1">
    <location>
        <begin position="1"/>
        <end position="27"/>
    </location>
</feature>
<evidence type="ECO:0000313" key="2">
    <source>
        <dbReference type="EMBL" id="CAA9412847.1"/>
    </source>
</evidence>